<reference evidence="5 6" key="1">
    <citation type="submission" date="2016-10" db="EMBL/GenBank/DDBJ databases">
        <authorList>
            <person name="de Groot N.N."/>
        </authorList>
    </citation>
    <scope>NUCLEOTIDE SEQUENCE [LARGE SCALE GENOMIC DNA]</scope>
    <source>
        <strain evidence="5 6">MON 2.2</strain>
    </source>
</reference>
<dbReference type="PANTHER" id="PTHR30154">
    <property type="entry name" value="LEUCINE-RESPONSIVE REGULATORY PROTEIN"/>
    <property type="match status" value="1"/>
</dbReference>
<dbReference type="RefSeq" id="WP_090594863.1">
    <property type="nucleotide sequence ID" value="NZ_LT629688.1"/>
</dbReference>
<dbReference type="PANTHER" id="PTHR30154:SF54">
    <property type="entry name" value="POSSIBLE TRANSCRIPTIONAL REGULATORY PROTEIN (PROBABLY LRP_ASNC-FAMILY)"/>
    <property type="match status" value="1"/>
</dbReference>
<evidence type="ECO:0000256" key="3">
    <source>
        <dbReference type="ARBA" id="ARBA00023163"/>
    </source>
</evidence>
<name>A0A1G7C495_9ACTN</name>
<dbReference type="InterPro" id="IPR036388">
    <property type="entry name" value="WH-like_DNA-bd_sf"/>
</dbReference>
<dbReference type="InterPro" id="IPR019888">
    <property type="entry name" value="Tscrpt_reg_AsnC-like"/>
</dbReference>
<organism evidence="5 6">
    <name type="scientific">Auraticoccus monumenti</name>
    <dbReference type="NCBI Taxonomy" id="675864"/>
    <lineage>
        <taxon>Bacteria</taxon>
        <taxon>Bacillati</taxon>
        <taxon>Actinomycetota</taxon>
        <taxon>Actinomycetes</taxon>
        <taxon>Propionibacteriales</taxon>
        <taxon>Propionibacteriaceae</taxon>
        <taxon>Auraticoccus</taxon>
    </lineage>
</organism>
<dbReference type="InterPro" id="IPR036390">
    <property type="entry name" value="WH_DNA-bd_sf"/>
</dbReference>
<dbReference type="PRINTS" id="PR00033">
    <property type="entry name" value="HTHASNC"/>
</dbReference>
<dbReference type="Gene3D" id="1.10.10.10">
    <property type="entry name" value="Winged helix-like DNA-binding domain superfamily/Winged helix DNA-binding domain"/>
    <property type="match status" value="1"/>
</dbReference>
<dbReference type="GO" id="GO:0043200">
    <property type="term" value="P:response to amino acid"/>
    <property type="evidence" value="ECO:0007669"/>
    <property type="project" value="TreeGrafter"/>
</dbReference>
<dbReference type="SUPFAM" id="SSF46785">
    <property type="entry name" value="Winged helix' DNA-binding domain"/>
    <property type="match status" value="1"/>
</dbReference>
<proteinExistence type="predicted"/>
<gene>
    <name evidence="5" type="ORF">SAMN04489747_3160</name>
</gene>
<dbReference type="Proteomes" id="UP000198546">
    <property type="component" value="Chromosome i"/>
</dbReference>
<dbReference type="PROSITE" id="PS50956">
    <property type="entry name" value="HTH_ASNC_2"/>
    <property type="match status" value="1"/>
</dbReference>
<keyword evidence="6" id="KW-1185">Reference proteome</keyword>
<evidence type="ECO:0000259" key="4">
    <source>
        <dbReference type="PROSITE" id="PS50956"/>
    </source>
</evidence>
<protein>
    <submittedName>
        <fullName evidence="5">DNA-binding transcriptional regulator, Lrp family</fullName>
    </submittedName>
</protein>
<accession>A0A1G7C495</accession>
<feature type="domain" description="HTH asnC-type" evidence="4">
    <location>
        <begin position="16"/>
        <end position="77"/>
    </location>
</feature>
<dbReference type="Gene3D" id="3.30.70.920">
    <property type="match status" value="1"/>
</dbReference>
<dbReference type="Pfam" id="PF01037">
    <property type="entry name" value="AsnC_trans_reg"/>
    <property type="match status" value="1"/>
</dbReference>
<dbReference type="Pfam" id="PF13412">
    <property type="entry name" value="HTH_24"/>
    <property type="match status" value="1"/>
</dbReference>
<keyword evidence="2 5" id="KW-0238">DNA-binding</keyword>
<keyword evidence="3" id="KW-0804">Transcription</keyword>
<evidence type="ECO:0000313" key="6">
    <source>
        <dbReference type="Proteomes" id="UP000198546"/>
    </source>
</evidence>
<dbReference type="EMBL" id="LT629688">
    <property type="protein sequence ID" value="SDE34204.1"/>
    <property type="molecule type" value="Genomic_DNA"/>
</dbReference>
<dbReference type="GO" id="GO:0005829">
    <property type="term" value="C:cytosol"/>
    <property type="evidence" value="ECO:0007669"/>
    <property type="project" value="TreeGrafter"/>
</dbReference>
<dbReference type="GO" id="GO:0043565">
    <property type="term" value="F:sequence-specific DNA binding"/>
    <property type="evidence" value="ECO:0007669"/>
    <property type="project" value="InterPro"/>
</dbReference>
<sequence length="160" mass="17479">MSQPRGPSPHDVHARLTPVDLAIVAVLRRDARTPNKAVAAEVGIAASTCLGRIRQLERRGVIRGYHADVDLPALGQHLQAMISVRVRAGARHRLRGFTEQIGALPEVRQLFFLGGDDDFLVHVAVPDAVALREFVLDQLSSNPEVASTQSNVVFDHVQGW</sequence>
<evidence type="ECO:0000256" key="2">
    <source>
        <dbReference type="ARBA" id="ARBA00023125"/>
    </source>
</evidence>
<dbReference type="OrthoDB" id="4411089at2"/>
<dbReference type="STRING" id="675864.SAMN04489747_3160"/>
<dbReference type="InterPro" id="IPR011008">
    <property type="entry name" value="Dimeric_a/b-barrel"/>
</dbReference>
<dbReference type="AlphaFoldDB" id="A0A1G7C495"/>
<dbReference type="InterPro" id="IPR019887">
    <property type="entry name" value="Tscrpt_reg_AsnC/Lrp_C"/>
</dbReference>
<evidence type="ECO:0000313" key="5">
    <source>
        <dbReference type="EMBL" id="SDE34204.1"/>
    </source>
</evidence>
<evidence type="ECO:0000256" key="1">
    <source>
        <dbReference type="ARBA" id="ARBA00023015"/>
    </source>
</evidence>
<dbReference type="InterPro" id="IPR000485">
    <property type="entry name" value="AsnC-type_HTH_dom"/>
</dbReference>
<dbReference type="SUPFAM" id="SSF54909">
    <property type="entry name" value="Dimeric alpha+beta barrel"/>
    <property type="match status" value="1"/>
</dbReference>
<keyword evidence="1" id="KW-0805">Transcription regulation</keyword>
<dbReference type="SMART" id="SM00344">
    <property type="entry name" value="HTH_ASNC"/>
    <property type="match status" value="1"/>
</dbReference>